<proteinExistence type="predicted"/>
<gene>
    <name evidence="1" type="ORF">BYL167_LOCUS32077</name>
    <name evidence="2" type="ORF">SMN809_LOCUS42827</name>
</gene>
<name>A0A8S2W8Z5_9BILA</name>
<evidence type="ECO:0000313" key="2">
    <source>
        <dbReference type="EMBL" id="CAF4695180.1"/>
    </source>
</evidence>
<reference evidence="1" key="1">
    <citation type="submission" date="2021-02" db="EMBL/GenBank/DDBJ databases">
        <authorList>
            <person name="Nowell W R."/>
        </authorList>
    </citation>
    <scope>NUCLEOTIDE SEQUENCE</scope>
</reference>
<dbReference type="EMBL" id="CAJOBI010124651">
    <property type="protein sequence ID" value="CAF4695180.1"/>
    <property type="molecule type" value="Genomic_DNA"/>
</dbReference>
<dbReference type="Proteomes" id="UP000681967">
    <property type="component" value="Unassembled WGS sequence"/>
</dbReference>
<dbReference type="Proteomes" id="UP000676336">
    <property type="component" value="Unassembled WGS sequence"/>
</dbReference>
<dbReference type="AlphaFoldDB" id="A0A8S2W8Z5"/>
<dbReference type="EMBL" id="CAJOBH010058383">
    <property type="protein sequence ID" value="CAF4412855.1"/>
    <property type="molecule type" value="Genomic_DNA"/>
</dbReference>
<protein>
    <submittedName>
        <fullName evidence="1">Uncharacterized protein</fullName>
    </submittedName>
</protein>
<evidence type="ECO:0000313" key="3">
    <source>
        <dbReference type="Proteomes" id="UP000681967"/>
    </source>
</evidence>
<comment type="caution">
    <text evidence="1">The sequence shown here is derived from an EMBL/GenBank/DDBJ whole genome shotgun (WGS) entry which is preliminary data.</text>
</comment>
<feature type="non-terminal residue" evidence="1">
    <location>
        <position position="1"/>
    </location>
</feature>
<evidence type="ECO:0000313" key="1">
    <source>
        <dbReference type="EMBL" id="CAF4412855.1"/>
    </source>
</evidence>
<organism evidence="1 3">
    <name type="scientific">Rotaria magnacalcarata</name>
    <dbReference type="NCBI Taxonomy" id="392030"/>
    <lineage>
        <taxon>Eukaryota</taxon>
        <taxon>Metazoa</taxon>
        <taxon>Spiralia</taxon>
        <taxon>Gnathifera</taxon>
        <taxon>Rotifera</taxon>
        <taxon>Eurotatoria</taxon>
        <taxon>Bdelloidea</taxon>
        <taxon>Philodinida</taxon>
        <taxon>Philodinidae</taxon>
        <taxon>Rotaria</taxon>
    </lineage>
</organism>
<sequence>TNEQTQQVRLSIEAQKKFVDKLVELTNIVKRVQGPAKVKVSLNNSNLPKFYSSTSLGRKTTKSIIGWR</sequence>
<accession>A0A8S2W8Z5</accession>